<name>A0A8S9SFW7_BRACR</name>
<dbReference type="EMBL" id="QGKX02000004">
    <property type="protein sequence ID" value="KAF3599547.1"/>
    <property type="molecule type" value="Genomic_DNA"/>
</dbReference>
<reference evidence="1" key="1">
    <citation type="submission" date="2019-12" db="EMBL/GenBank/DDBJ databases">
        <title>Genome sequencing and annotation of Brassica cretica.</title>
        <authorList>
            <person name="Studholme D.J."/>
            <person name="Sarris P."/>
        </authorList>
    </citation>
    <scope>NUCLEOTIDE SEQUENCE</scope>
    <source>
        <strain evidence="1">PFS-109/04</strain>
        <tissue evidence="1">Leaf</tissue>
    </source>
</reference>
<sequence>MRKLPCLFWTPKRYWVRSSPGKLFGSAISPDWTDTVVSLLQPARSRLDSVLQKIVFQMVLYSIWREHNSRRHGGVCVTRLTTAKISRSIDKLFRNRISSLCYACAHPLKGR</sequence>
<dbReference type="Proteomes" id="UP000712600">
    <property type="component" value="Unassembled WGS sequence"/>
</dbReference>
<evidence type="ECO:0000313" key="1">
    <source>
        <dbReference type="EMBL" id="KAF3599547.1"/>
    </source>
</evidence>
<organism evidence="1 2">
    <name type="scientific">Brassica cretica</name>
    <name type="common">Mustard</name>
    <dbReference type="NCBI Taxonomy" id="69181"/>
    <lineage>
        <taxon>Eukaryota</taxon>
        <taxon>Viridiplantae</taxon>
        <taxon>Streptophyta</taxon>
        <taxon>Embryophyta</taxon>
        <taxon>Tracheophyta</taxon>
        <taxon>Spermatophyta</taxon>
        <taxon>Magnoliopsida</taxon>
        <taxon>eudicotyledons</taxon>
        <taxon>Gunneridae</taxon>
        <taxon>Pentapetalae</taxon>
        <taxon>rosids</taxon>
        <taxon>malvids</taxon>
        <taxon>Brassicales</taxon>
        <taxon>Brassicaceae</taxon>
        <taxon>Brassiceae</taxon>
        <taxon>Brassica</taxon>
    </lineage>
</organism>
<accession>A0A8S9SFW7</accession>
<gene>
    <name evidence="1" type="ORF">F2Q69_00037456</name>
</gene>
<dbReference type="AlphaFoldDB" id="A0A8S9SFW7"/>
<evidence type="ECO:0000313" key="2">
    <source>
        <dbReference type="Proteomes" id="UP000712600"/>
    </source>
</evidence>
<proteinExistence type="predicted"/>
<comment type="caution">
    <text evidence="1">The sequence shown here is derived from an EMBL/GenBank/DDBJ whole genome shotgun (WGS) entry which is preliminary data.</text>
</comment>
<protein>
    <submittedName>
        <fullName evidence="1">Uncharacterized protein</fullName>
    </submittedName>
</protein>